<keyword evidence="2" id="KW-0808">Transferase</keyword>
<evidence type="ECO:0000256" key="1">
    <source>
        <dbReference type="SAM" id="MobiDB-lite"/>
    </source>
</evidence>
<feature type="region of interest" description="Disordered" evidence="1">
    <location>
        <begin position="53"/>
        <end position="134"/>
    </location>
</feature>
<accession>A0A7W8X0L7</accession>
<organism evidence="2 3">
    <name type="scientific">Neomicrococcus aestuarii</name>
    <dbReference type="NCBI Taxonomy" id="556325"/>
    <lineage>
        <taxon>Bacteria</taxon>
        <taxon>Bacillati</taxon>
        <taxon>Actinomycetota</taxon>
        <taxon>Actinomycetes</taxon>
        <taxon>Micrococcales</taxon>
        <taxon>Micrococcaceae</taxon>
        <taxon>Neomicrococcus</taxon>
    </lineage>
</organism>
<reference evidence="2 3" key="1">
    <citation type="submission" date="2020-08" db="EMBL/GenBank/DDBJ databases">
        <title>Sequencing the genomes of 1000 actinobacteria strains.</title>
        <authorList>
            <person name="Klenk H.-P."/>
        </authorList>
    </citation>
    <scope>NUCLEOTIDE SEQUENCE [LARGE SCALE GENOMIC DNA]</scope>
    <source>
        <strain evidence="2 3">DSM 105783</strain>
    </source>
</reference>
<protein>
    <submittedName>
        <fullName evidence="2">Chemotaxis protein histidine kinase CheA</fullName>
    </submittedName>
</protein>
<sequence length="251" mass="26156">MLPFTHLSQQVNAGIRNGLRTVAVTAAVVMLATGCASGASSAASESAASESAASESAASESAASESAAEAAAYEEAEAAEREVEAAKSEAAASSEAAAEAEAEAEASREAEAAASESAQAEKEAAAARKKKVADAPELSARELQRIVKSPDDHITETVVVYGTVSQFDAATGECTFRADIGHTNMRYDWDYEHNSMFVAGDLESDCPELDDVLQDDEVRITATVLMAYTYDTSIGGSATVPLFTVEKIERI</sequence>
<name>A0A7W8X0L7_9MICC</name>
<dbReference type="RefSeq" id="WP_183665654.1">
    <property type="nucleotide sequence ID" value="NZ_BAAARH010000002.1"/>
</dbReference>
<proteinExistence type="predicted"/>
<dbReference type="EMBL" id="JACHDR010000001">
    <property type="protein sequence ID" value="MBB5513367.1"/>
    <property type="molecule type" value="Genomic_DNA"/>
</dbReference>
<dbReference type="GO" id="GO:0016301">
    <property type="term" value="F:kinase activity"/>
    <property type="evidence" value="ECO:0007669"/>
    <property type="project" value="UniProtKB-KW"/>
</dbReference>
<dbReference type="AlphaFoldDB" id="A0A7W8X0L7"/>
<feature type="compositionally biased region" description="Low complexity" evidence="1">
    <location>
        <begin position="53"/>
        <end position="71"/>
    </location>
</feature>
<feature type="compositionally biased region" description="Low complexity" evidence="1">
    <location>
        <begin position="88"/>
        <end position="97"/>
    </location>
</feature>
<comment type="caution">
    <text evidence="2">The sequence shown here is derived from an EMBL/GenBank/DDBJ whole genome shotgun (WGS) entry which is preliminary data.</text>
</comment>
<keyword evidence="2" id="KW-0418">Kinase</keyword>
<evidence type="ECO:0000313" key="3">
    <source>
        <dbReference type="Proteomes" id="UP000580797"/>
    </source>
</evidence>
<gene>
    <name evidence="2" type="ORF">HD598_002054</name>
</gene>
<feature type="compositionally biased region" description="Basic and acidic residues" evidence="1">
    <location>
        <begin position="78"/>
        <end position="87"/>
    </location>
</feature>
<dbReference type="Proteomes" id="UP000580797">
    <property type="component" value="Unassembled WGS sequence"/>
</dbReference>
<evidence type="ECO:0000313" key="2">
    <source>
        <dbReference type="EMBL" id="MBB5513367.1"/>
    </source>
</evidence>